<dbReference type="InterPro" id="IPR036047">
    <property type="entry name" value="F-box-like_dom_sf"/>
</dbReference>
<dbReference type="SUPFAM" id="SSF50965">
    <property type="entry name" value="Galactose oxidase, central domain"/>
    <property type="match status" value="1"/>
</dbReference>
<evidence type="ECO:0000259" key="1">
    <source>
        <dbReference type="SMART" id="SM00256"/>
    </source>
</evidence>
<dbReference type="EMBL" id="JARYMX010000003">
    <property type="protein sequence ID" value="KAJ9555543.1"/>
    <property type="molecule type" value="Genomic_DNA"/>
</dbReference>
<feature type="domain" description="F-box" evidence="1">
    <location>
        <begin position="12"/>
        <end position="53"/>
    </location>
</feature>
<dbReference type="Proteomes" id="UP001172457">
    <property type="component" value="Chromosome 3"/>
</dbReference>
<comment type="caution">
    <text evidence="2">The sequence shown here is derived from an EMBL/GenBank/DDBJ whole genome shotgun (WGS) entry which is preliminary data.</text>
</comment>
<dbReference type="InterPro" id="IPR001810">
    <property type="entry name" value="F-box_dom"/>
</dbReference>
<dbReference type="SMART" id="SM00256">
    <property type="entry name" value="FBOX"/>
    <property type="match status" value="1"/>
</dbReference>
<dbReference type="InterPro" id="IPR050796">
    <property type="entry name" value="SCF_F-box_component"/>
</dbReference>
<evidence type="ECO:0000313" key="3">
    <source>
        <dbReference type="Proteomes" id="UP001172457"/>
    </source>
</evidence>
<dbReference type="Pfam" id="PF00646">
    <property type="entry name" value="F-box"/>
    <property type="match status" value="1"/>
</dbReference>
<dbReference type="PANTHER" id="PTHR31672:SF13">
    <property type="entry name" value="F-BOX PROTEIN CPR30-LIKE"/>
    <property type="match status" value="1"/>
</dbReference>
<dbReference type="InterPro" id="IPR015915">
    <property type="entry name" value="Kelch-typ_b-propeller"/>
</dbReference>
<dbReference type="Pfam" id="PF07734">
    <property type="entry name" value="FBA_1"/>
    <property type="match status" value="1"/>
</dbReference>
<evidence type="ECO:0000313" key="2">
    <source>
        <dbReference type="EMBL" id="KAJ9555543.1"/>
    </source>
</evidence>
<proteinExistence type="predicted"/>
<dbReference type="CDD" id="cd22157">
    <property type="entry name" value="F-box_AtFBW1-like"/>
    <property type="match status" value="1"/>
</dbReference>
<dbReference type="InterPro" id="IPR017451">
    <property type="entry name" value="F-box-assoc_interact_dom"/>
</dbReference>
<dbReference type="Gene3D" id="1.20.1280.50">
    <property type="match status" value="1"/>
</dbReference>
<gene>
    <name evidence="2" type="ORF">OSB04_010157</name>
</gene>
<dbReference type="PANTHER" id="PTHR31672">
    <property type="entry name" value="BNACNNG10540D PROTEIN"/>
    <property type="match status" value="1"/>
</dbReference>
<dbReference type="NCBIfam" id="TIGR01640">
    <property type="entry name" value="F_box_assoc_1"/>
    <property type="match status" value="1"/>
</dbReference>
<reference evidence="2" key="1">
    <citation type="submission" date="2023-03" db="EMBL/GenBank/DDBJ databases">
        <title>Chromosome-scale reference genome and RAD-based genetic map of yellow starthistle (Centaurea solstitialis) reveal putative structural variation and QTLs associated with invader traits.</title>
        <authorList>
            <person name="Reatini B."/>
            <person name="Cang F.A."/>
            <person name="Jiang Q."/>
            <person name="Mckibben M.T.W."/>
            <person name="Barker M.S."/>
            <person name="Rieseberg L.H."/>
            <person name="Dlugosch K.M."/>
        </authorList>
    </citation>
    <scope>NUCLEOTIDE SEQUENCE</scope>
    <source>
        <strain evidence="2">CAN-66</strain>
        <tissue evidence="2">Leaf</tissue>
    </source>
</reference>
<organism evidence="2 3">
    <name type="scientific">Centaurea solstitialis</name>
    <name type="common">yellow star-thistle</name>
    <dbReference type="NCBI Taxonomy" id="347529"/>
    <lineage>
        <taxon>Eukaryota</taxon>
        <taxon>Viridiplantae</taxon>
        <taxon>Streptophyta</taxon>
        <taxon>Embryophyta</taxon>
        <taxon>Tracheophyta</taxon>
        <taxon>Spermatophyta</taxon>
        <taxon>Magnoliopsida</taxon>
        <taxon>eudicotyledons</taxon>
        <taxon>Gunneridae</taxon>
        <taxon>Pentapetalae</taxon>
        <taxon>asterids</taxon>
        <taxon>campanulids</taxon>
        <taxon>Asterales</taxon>
        <taxon>Asteraceae</taxon>
        <taxon>Carduoideae</taxon>
        <taxon>Cardueae</taxon>
        <taxon>Centaureinae</taxon>
        <taxon>Centaurea</taxon>
    </lineage>
</organism>
<sequence>MAELRRSISPELPPDILFYHILARLPPKSVIRFRCVCKQWQSFLKTPTFAKIHYRHVTANGHPKVLVISAATPCTFRTIDCEALEDGLTAARSLPFEATPENMSFVASLDGLVCVGIKEARFDVKYSDLILWNPSTGEYKTLSRANTDNDECYMCTGGAFGLYYNSSNDDYQLVRVTYHHDVYIYSLKSDSWRKVDSIQDAFLHIPHRFPKSWQSSVLLNEKLYFINQTWNWDGTPPSYSIMRFDLKTEKFSVIEGPTFTNPRTWWLNFMVVRGCIHLCVAHSKPNSRASRQEFEMWRMDGGGEWTKVLTYYPISRFHWFEQPLHVMKNGNLLLLKEGWFCNVDAKTRSEERYYWTYLCKDILLERKYIETLVSPNQYA</sequence>
<keyword evidence="3" id="KW-1185">Reference proteome</keyword>
<protein>
    <recommendedName>
        <fullName evidence="1">F-box domain-containing protein</fullName>
    </recommendedName>
</protein>
<dbReference type="AlphaFoldDB" id="A0AA38TEJ9"/>
<dbReference type="SUPFAM" id="SSF81383">
    <property type="entry name" value="F-box domain"/>
    <property type="match status" value="1"/>
</dbReference>
<dbReference type="InterPro" id="IPR006527">
    <property type="entry name" value="F-box-assoc_dom_typ1"/>
</dbReference>
<accession>A0AA38TEJ9</accession>
<dbReference type="Gene3D" id="2.120.10.80">
    <property type="entry name" value="Kelch-type beta propeller"/>
    <property type="match status" value="1"/>
</dbReference>
<name>A0AA38TEJ9_9ASTR</name>
<dbReference type="InterPro" id="IPR011043">
    <property type="entry name" value="Gal_Oxase/kelch_b-propeller"/>
</dbReference>